<comment type="caution">
    <text evidence="1">The sequence shown here is derived from an EMBL/GenBank/DDBJ whole genome shotgun (WGS) entry which is preliminary data.</text>
</comment>
<proteinExistence type="predicted"/>
<dbReference type="Proteomes" id="UP000620124">
    <property type="component" value="Unassembled WGS sequence"/>
</dbReference>
<name>A0A8H7DAU9_9AGAR</name>
<gene>
    <name evidence="1" type="ORF">MVEN_00193900</name>
</gene>
<keyword evidence="2" id="KW-1185">Reference proteome</keyword>
<dbReference type="InterPro" id="IPR032675">
    <property type="entry name" value="LRR_dom_sf"/>
</dbReference>
<evidence type="ECO:0000313" key="2">
    <source>
        <dbReference type="Proteomes" id="UP000620124"/>
    </source>
</evidence>
<sequence>MHLERLFVPLLDDTALAHLAQLPSLSSLTIKSHPQSQLAPASSFQPAAGTIPFPALTRLTIPTMVVATSLITKFSGRPLTELASLPNRVHPTKDVARQFYSALAIHCSRSSLKTIAIFGDYHNPAVTVHMDQHLYSVDVDIIQPLLSFSSLVSVMLSHPVGFDLDDATILRMARAWPCLGSLTLRASPSRHMSSKATLEGLYAFTKYCPSLVMLEMTFDATVVPKIRLDGKKRSSQQALNSLHVALSSVSKPRRVAKFLSTIFPGLREIETLYDEILADQYEDEDENLVTEPHVIISYDMWKIVEDELSASSQFSSMSDSY</sequence>
<dbReference type="EMBL" id="JACAZI010000002">
    <property type="protein sequence ID" value="KAF7368694.1"/>
    <property type="molecule type" value="Genomic_DNA"/>
</dbReference>
<dbReference type="Gene3D" id="3.80.10.10">
    <property type="entry name" value="Ribonuclease Inhibitor"/>
    <property type="match status" value="1"/>
</dbReference>
<dbReference type="OrthoDB" id="3050902at2759"/>
<accession>A0A8H7DAU9</accession>
<evidence type="ECO:0000313" key="1">
    <source>
        <dbReference type="EMBL" id="KAF7368694.1"/>
    </source>
</evidence>
<evidence type="ECO:0008006" key="3">
    <source>
        <dbReference type="Google" id="ProtNLM"/>
    </source>
</evidence>
<organism evidence="1 2">
    <name type="scientific">Mycena venus</name>
    <dbReference type="NCBI Taxonomy" id="2733690"/>
    <lineage>
        <taxon>Eukaryota</taxon>
        <taxon>Fungi</taxon>
        <taxon>Dikarya</taxon>
        <taxon>Basidiomycota</taxon>
        <taxon>Agaricomycotina</taxon>
        <taxon>Agaricomycetes</taxon>
        <taxon>Agaricomycetidae</taxon>
        <taxon>Agaricales</taxon>
        <taxon>Marasmiineae</taxon>
        <taxon>Mycenaceae</taxon>
        <taxon>Mycena</taxon>
    </lineage>
</organism>
<reference evidence="1" key="1">
    <citation type="submission" date="2020-05" db="EMBL/GenBank/DDBJ databases">
        <title>Mycena genomes resolve the evolution of fungal bioluminescence.</title>
        <authorList>
            <person name="Tsai I.J."/>
        </authorList>
    </citation>
    <scope>NUCLEOTIDE SEQUENCE</scope>
    <source>
        <strain evidence="1">CCC161011</strain>
    </source>
</reference>
<protein>
    <recommendedName>
        <fullName evidence="3">F-box domain-containing protein</fullName>
    </recommendedName>
</protein>
<dbReference type="AlphaFoldDB" id="A0A8H7DAU9"/>